<keyword evidence="1" id="KW-0509">mRNA transport</keyword>
<keyword evidence="1" id="KW-0653">Protein transport</keyword>
<feature type="compositionally biased region" description="Polar residues" evidence="2">
    <location>
        <begin position="87"/>
        <end position="108"/>
    </location>
</feature>
<evidence type="ECO:0000256" key="2">
    <source>
        <dbReference type="SAM" id="MobiDB-lite"/>
    </source>
</evidence>
<dbReference type="EMBL" id="LEKV01004800">
    <property type="protein sequence ID" value="KVH92945.1"/>
    <property type="molecule type" value="Genomic_DNA"/>
</dbReference>
<dbReference type="GO" id="GO:0044613">
    <property type="term" value="C:nuclear pore central transport channel"/>
    <property type="evidence" value="ECO:0007669"/>
    <property type="project" value="TreeGrafter"/>
</dbReference>
<dbReference type="Gramene" id="KVH92945">
    <property type="protein sequence ID" value="KVH92945"/>
    <property type="gene ID" value="Ccrd_004989"/>
</dbReference>
<dbReference type="GO" id="GO:0044615">
    <property type="term" value="C:nuclear pore nuclear basket"/>
    <property type="evidence" value="ECO:0007669"/>
    <property type="project" value="TreeGrafter"/>
</dbReference>
<dbReference type="GO" id="GO:0006607">
    <property type="term" value="P:NLS-bearing protein import into nucleus"/>
    <property type="evidence" value="ECO:0007669"/>
    <property type="project" value="TreeGrafter"/>
</dbReference>
<comment type="caution">
    <text evidence="3">The sequence shown here is derived from an EMBL/GenBank/DDBJ whole genome shotgun (WGS) entry which is preliminary data.</text>
</comment>
<evidence type="ECO:0000313" key="4">
    <source>
        <dbReference type="Proteomes" id="UP000243975"/>
    </source>
</evidence>
<keyword evidence="1" id="KW-0906">Nuclear pore complex</keyword>
<dbReference type="GO" id="GO:0017056">
    <property type="term" value="F:structural constituent of nuclear pore"/>
    <property type="evidence" value="ECO:0007669"/>
    <property type="project" value="InterPro"/>
</dbReference>
<dbReference type="InterPro" id="IPR017389">
    <property type="entry name" value="Nucleoporin_NUP53"/>
</dbReference>
<protein>
    <recommendedName>
        <fullName evidence="1">Nuclear pore complex protein NUP35</fullName>
    </recommendedName>
    <alternativeName>
        <fullName evidence="1">Nucleoporin 35</fullName>
    </alternativeName>
</protein>
<name>A0A103XLD5_CYNCS</name>
<dbReference type="PANTHER" id="PTHR21527:SF6">
    <property type="entry name" value="NUCLEOPORIN NUP35"/>
    <property type="match status" value="1"/>
</dbReference>
<dbReference type="GO" id="GO:0005543">
    <property type="term" value="F:phospholipid binding"/>
    <property type="evidence" value="ECO:0007669"/>
    <property type="project" value="TreeGrafter"/>
</dbReference>
<keyword evidence="4" id="KW-1185">Reference proteome</keyword>
<reference evidence="3 4" key="1">
    <citation type="journal article" date="2016" name="Sci. Rep.">
        <title>The genome sequence of the outbreeding globe artichoke constructed de novo incorporating a phase-aware low-pass sequencing strategy of F1 progeny.</title>
        <authorList>
            <person name="Scaglione D."/>
            <person name="Reyes-Chin-Wo S."/>
            <person name="Acquadro A."/>
            <person name="Froenicke L."/>
            <person name="Portis E."/>
            <person name="Beitel C."/>
            <person name="Tirone M."/>
            <person name="Mauro R."/>
            <person name="Lo Monaco A."/>
            <person name="Mauromicale G."/>
            <person name="Faccioli P."/>
            <person name="Cattivelli L."/>
            <person name="Rieseberg L."/>
            <person name="Michelmore R."/>
            <person name="Lanteri S."/>
        </authorList>
    </citation>
    <scope>NUCLEOTIDE SEQUENCE [LARGE SCALE GENOMIC DNA]</scope>
    <source>
        <strain evidence="3">2C</strain>
    </source>
</reference>
<dbReference type="PIRSF" id="PIRSF038119">
    <property type="entry name" value="Nucleoporin_NUP53"/>
    <property type="match status" value="1"/>
</dbReference>
<dbReference type="GO" id="GO:0051028">
    <property type="term" value="P:mRNA transport"/>
    <property type="evidence" value="ECO:0007669"/>
    <property type="project" value="UniProtKB-KW"/>
</dbReference>
<evidence type="ECO:0000313" key="3">
    <source>
        <dbReference type="EMBL" id="KVH92945.1"/>
    </source>
</evidence>
<keyword evidence="1" id="KW-0539">Nucleus</keyword>
<dbReference type="AlphaFoldDB" id="A0A103XLD5"/>
<dbReference type="GO" id="GO:0006999">
    <property type="term" value="P:nuclear pore organization"/>
    <property type="evidence" value="ECO:0007669"/>
    <property type="project" value="TreeGrafter"/>
</dbReference>
<dbReference type="GO" id="GO:0031965">
    <property type="term" value="C:nuclear membrane"/>
    <property type="evidence" value="ECO:0007669"/>
    <property type="project" value="InterPro"/>
</dbReference>
<accession>A0A103XLD5</accession>
<dbReference type="STRING" id="59895.A0A103XLD5"/>
<proteinExistence type="inferred from homology"/>
<comment type="similarity">
    <text evidence="1">Belongs to the Nup35 family.</text>
</comment>
<sequence length="288" mass="31164">MSSTIHRTPKSSIRQSLFFNDLASPGTARRNASGKFTTTSQAAAVSAVWRENFSTSDLPPPPMFTLEDRSHYSLKSGIPDYPVVSPEPSSNPRTPAQTPSKLFSTSSPSHRSLIQRGISNCRVNRVLSGEEGAIGGGDDKGEGPVQGAVHHQPWVMITEVARPEIQRNSLPVGNLDEEEWVTVYGFSRFKFGVIFVNCNILLTIQSQAYAEKVLNKDGMQINGSLIIGALSSRSNNLGFVLSSRSSEVIALSSDRLRNGSRNARESGGTMATSAKSMVSKISDLMFVV</sequence>
<dbReference type="PANTHER" id="PTHR21527">
    <property type="entry name" value="NUCLEOPORIN NUP35"/>
    <property type="match status" value="1"/>
</dbReference>
<keyword evidence="1" id="KW-0811">Translocation</keyword>
<evidence type="ECO:0000256" key="1">
    <source>
        <dbReference type="PIRNR" id="PIRNR038119"/>
    </source>
</evidence>
<gene>
    <name evidence="3" type="ORF">Ccrd_004989</name>
</gene>
<dbReference type="Proteomes" id="UP000243975">
    <property type="component" value="Unassembled WGS sequence"/>
</dbReference>
<feature type="region of interest" description="Disordered" evidence="2">
    <location>
        <begin position="77"/>
        <end position="108"/>
    </location>
</feature>
<keyword evidence="1" id="KW-0813">Transport</keyword>
<organism evidence="3 4">
    <name type="scientific">Cynara cardunculus var. scolymus</name>
    <name type="common">Globe artichoke</name>
    <name type="synonym">Cynara scolymus</name>
    <dbReference type="NCBI Taxonomy" id="59895"/>
    <lineage>
        <taxon>Eukaryota</taxon>
        <taxon>Viridiplantae</taxon>
        <taxon>Streptophyta</taxon>
        <taxon>Embryophyta</taxon>
        <taxon>Tracheophyta</taxon>
        <taxon>Spermatophyta</taxon>
        <taxon>Magnoliopsida</taxon>
        <taxon>eudicotyledons</taxon>
        <taxon>Gunneridae</taxon>
        <taxon>Pentapetalae</taxon>
        <taxon>asterids</taxon>
        <taxon>campanulids</taxon>
        <taxon>Asterales</taxon>
        <taxon>Asteraceae</taxon>
        <taxon>Carduoideae</taxon>
        <taxon>Cardueae</taxon>
        <taxon>Carduinae</taxon>
        <taxon>Cynara</taxon>
    </lineage>
</organism>
<comment type="subcellular location">
    <subcellularLocation>
        <location evidence="1">Nucleus</location>
        <location evidence="1">Nuclear pore complex</location>
    </subcellularLocation>
</comment>